<feature type="domain" description="Serpin" evidence="6">
    <location>
        <begin position="7"/>
        <end position="104"/>
    </location>
</feature>
<keyword evidence="2" id="KW-0963">Cytoplasm</keyword>
<reference evidence="7 8" key="1">
    <citation type="submission" date="2019-09" db="EMBL/GenBank/DDBJ databases">
        <title>Bird 10,000 Genomes (B10K) Project - Family phase.</title>
        <authorList>
            <person name="Zhang G."/>
        </authorList>
    </citation>
    <scope>NUCLEOTIDE SEQUENCE [LARGE SCALE GENOMIC DNA]</scope>
    <source>
        <strain evidence="7">B10K-DU-002-36</strain>
        <tissue evidence="7">Muscle</tissue>
    </source>
</reference>
<dbReference type="GO" id="GO:0005737">
    <property type="term" value="C:cytoplasm"/>
    <property type="evidence" value="ECO:0007669"/>
    <property type="project" value="UniProtKB-SubCell"/>
</dbReference>
<dbReference type="AlphaFoldDB" id="A0A7L1J9H4"/>
<feature type="non-terminal residue" evidence="7">
    <location>
        <position position="106"/>
    </location>
</feature>
<evidence type="ECO:0000259" key="6">
    <source>
        <dbReference type="Pfam" id="PF00079"/>
    </source>
</evidence>
<dbReference type="GO" id="GO:0005615">
    <property type="term" value="C:extracellular space"/>
    <property type="evidence" value="ECO:0007669"/>
    <property type="project" value="InterPro"/>
</dbReference>
<dbReference type="Gene3D" id="3.30.497.10">
    <property type="entry name" value="Antithrombin, subunit I, domain 2"/>
    <property type="match status" value="1"/>
</dbReference>
<dbReference type="EMBL" id="VXBO01014426">
    <property type="protein sequence ID" value="NXN47453.1"/>
    <property type="molecule type" value="Genomic_DNA"/>
</dbReference>
<evidence type="ECO:0000256" key="2">
    <source>
        <dbReference type="ARBA" id="ARBA00022490"/>
    </source>
</evidence>
<evidence type="ECO:0000256" key="1">
    <source>
        <dbReference type="ARBA" id="ARBA00004496"/>
    </source>
</evidence>
<dbReference type="Proteomes" id="UP000525158">
    <property type="component" value="Unassembled WGS sequence"/>
</dbReference>
<organism evidence="7 8">
    <name type="scientific">Smutsornis africanus</name>
    <name type="common">Double-banded courser</name>
    <name type="synonym">Rhinoptilus africanus</name>
    <dbReference type="NCBI Taxonomy" id="240209"/>
    <lineage>
        <taxon>Eukaryota</taxon>
        <taxon>Metazoa</taxon>
        <taxon>Chordata</taxon>
        <taxon>Craniata</taxon>
        <taxon>Vertebrata</taxon>
        <taxon>Euteleostomi</taxon>
        <taxon>Archelosauria</taxon>
        <taxon>Archosauria</taxon>
        <taxon>Dinosauria</taxon>
        <taxon>Saurischia</taxon>
        <taxon>Theropoda</taxon>
        <taxon>Coelurosauria</taxon>
        <taxon>Aves</taxon>
        <taxon>Neognathae</taxon>
        <taxon>Neoaves</taxon>
        <taxon>Charadriiformes</taxon>
        <taxon>Glareolidae</taxon>
        <taxon>Rhinoptilus</taxon>
    </lineage>
</organism>
<evidence type="ECO:0000256" key="5">
    <source>
        <dbReference type="SAM" id="Phobius"/>
    </source>
</evidence>
<accession>A0A7L1J9H4</accession>
<dbReference type="GO" id="GO:0004867">
    <property type="term" value="F:serine-type endopeptidase inhibitor activity"/>
    <property type="evidence" value="ECO:0007669"/>
    <property type="project" value="UniProtKB-KW"/>
</dbReference>
<evidence type="ECO:0000256" key="3">
    <source>
        <dbReference type="ARBA" id="ARBA00022690"/>
    </source>
</evidence>
<evidence type="ECO:0000313" key="7">
    <source>
        <dbReference type="EMBL" id="NXN47453.1"/>
    </source>
</evidence>
<comment type="subcellular location">
    <subcellularLocation>
        <location evidence="1">Cytoplasm</location>
    </subcellularLocation>
</comment>
<dbReference type="SUPFAM" id="SSF56574">
    <property type="entry name" value="Serpins"/>
    <property type="match status" value="1"/>
</dbReference>
<keyword evidence="5" id="KW-0472">Membrane</keyword>
<dbReference type="PANTHER" id="PTHR11461">
    <property type="entry name" value="SERINE PROTEASE INHIBITOR, SERPIN"/>
    <property type="match status" value="1"/>
</dbReference>
<gene>
    <name evidence="7" type="primary">Serpinb4</name>
    <name evidence="7" type="ORF">RHIAFR_R00033</name>
</gene>
<protein>
    <submittedName>
        <fullName evidence="7">SPB4 protein</fullName>
    </submittedName>
</protein>
<keyword evidence="5" id="KW-1133">Transmembrane helix</keyword>
<proteinExistence type="predicted"/>
<dbReference type="InterPro" id="IPR023796">
    <property type="entry name" value="Serpin_dom"/>
</dbReference>
<dbReference type="Pfam" id="PF00079">
    <property type="entry name" value="Serpin"/>
    <property type="match status" value="1"/>
</dbReference>
<evidence type="ECO:0000256" key="4">
    <source>
        <dbReference type="ARBA" id="ARBA00022900"/>
    </source>
</evidence>
<sequence>MGSFSAANTKFCLDFFKERSKVKRNENIIFSLLSISAALSMVLLGAGGNTAKETEKVAFPSCLQCEEARGAHSQFQELLSALSKSSATCSLSIANRLFGEVTSQFL</sequence>
<keyword evidence="4" id="KW-0722">Serine protease inhibitor</keyword>
<keyword evidence="5" id="KW-0812">Transmembrane</keyword>
<dbReference type="InterPro" id="IPR036186">
    <property type="entry name" value="Serpin_sf"/>
</dbReference>
<comment type="caution">
    <text evidence="7">The sequence shown here is derived from an EMBL/GenBank/DDBJ whole genome shotgun (WGS) entry which is preliminary data.</text>
</comment>
<feature type="transmembrane region" description="Helical" evidence="5">
    <location>
        <begin position="28"/>
        <end position="46"/>
    </location>
</feature>
<keyword evidence="8" id="KW-1185">Reference proteome</keyword>
<keyword evidence="3" id="KW-0646">Protease inhibitor</keyword>
<dbReference type="PANTHER" id="PTHR11461:SF180">
    <property type="entry name" value="LEUKOCYTE ELASTASE INHIBITOR"/>
    <property type="match status" value="1"/>
</dbReference>
<dbReference type="InterPro" id="IPR042178">
    <property type="entry name" value="Serpin_sf_1"/>
</dbReference>
<evidence type="ECO:0000313" key="8">
    <source>
        <dbReference type="Proteomes" id="UP000525158"/>
    </source>
</evidence>
<name>A0A7L1J9H4_SMUAF</name>
<feature type="non-terminal residue" evidence="7">
    <location>
        <position position="1"/>
    </location>
</feature>
<dbReference type="InterPro" id="IPR000215">
    <property type="entry name" value="Serpin_fam"/>
</dbReference>